<accession>A0A8H4VLL7</accession>
<gene>
    <name evidence="3" type="ORF">D9613_008023</name>
</gene>
<reference evidence="3 4" key="1">
    <citation type="submission" date="2019-12" db="EMBL/GenBank/DDBJ databases">
        <authorList>
            <person name="Floudas D."/>
            <person name="Bentzer J."/>
            <person name="Ahren D."/>
            <person name="Johansson T."/>
            <person name="Persson P."/>
            <person name="Tunlid A."/>
        </authorList>
    </citation>
    <scope>NUCLEOTIDE SEQUENCE [LARGE SCALE GENOMIC DNA]</scope>
    <source>
        <strain evidence="3 4">CBS 102.39</strain>
    </source>
</reference>
<keyword evidence="2" id="KW-0472">Membrane</keyword>
<feature type="compositionally biased region" description="Polar residues" evidence="1">
    <location>
        <begin position="341"/>
        <end position="358"/>
    </location>
</feature>
<feature type="compositionally biased region" description="Basic and acidic residues" evidence="1">
    <location>
        <begin position="311"/>
        <end position="325"/>
    </location>
</feature>
<proteinExistence type="predicted"/>
<feature type="compositionally biased region" description="Gly residues" evidence="1">
    <location>
        <begin position="326"/>
        <end position="335"/>
    </location>
</feature>
<comment type="caution">
    <text evidence="3">The sequence shown here is derived from an EMBL/GenBank/DDBJ whole genome shotgun (WGS) entry which is preliminary data.</text>
</comment>
<organism evidence="3 4">
    <name type="scientific">Agrocybe pediades</name>
    <dbReference type="NCBI Taxonomy" id="84607"/>
    <lineage>
        <taxon>Eukaryota</taxon>
        <taxon>Fungi</taxon>
        <taxon>Dikarya</taxon>
        <taxon>Basidiomycota</taxon>
        <taxon>Agaricomycotina</taxon>
        <taxon>Agaricomycetes</taxon>
        <taxon>Agaricomycetidae</taxon>
        <taxon>Agaricales</taxon>
        <taxon>Agaricineae</taxon>
        <taxon>Strophariaceae</taxon>
        <taxon>Agrocybe</taxon>
    </lineage>
</organism>
<dbReference type="AlphaFoldDB" id="A0A8H4VLL7"/>
<name>A0A8H4VLL7_9AGAR</name>
<keyword evidence="4" id="KW-1185">Reference proteome</keyword>
<sequence length="390" mass="40755">MSNSSSPLRNVTLDATSDPSSSLSFSFEPTQCENVGWRTVASAETGPKGTYRNCSEGAGVGPSAILQFTGVAFYYVSPYLPGESVQLTLDGADADEIDLTPPKSVNASKTNIFLKKLNLSDGTHTLVVRPGSNSSDLNLGSVIITQTATNITSSFPSTITPTGTSLPINPGAAAAAQAAADPPPDKFAIGFGSTFGAVSLFVLIAIFFVLGRRRRELRMTYDRKTPVPPIHSVSRGGPIGTMGVESQYHDDRELGIDDSLGGGGAGGGGYPPLVYVTTSDKVREASPPPPLGGAQRTSLPSVAHGSFTTYDWDRDRDRDTRDLGSRDGGGNGGDIGLKSMGSRTASSPGGSPAGTYTTPGYARSLESRETMSTFTAGMKLEPVRRPTPQY</sequence>
<evidence type="ECO:0000313" key="4">
    <source>
        <dbReference type="Proteomes" id="UP000521872"/>
    </source>
</evidence>
<protein>
    <submittedName>
        <fullName evidence="3">Uncharacterized protein</fullName>
    </submittedName>
</protein>
<keyword evidence="2" id="KW-0812">Transmembrane</keyword>
<feature type="region of interest" description="Disordered" evidence="1">
    <location>
        <begin position="282"/>
        <end position="390"/>
    </location>
</feature>
<evidence type="ECO:0000313" key="3">
    <source>
        <dbReference type="EMBL" id="KAF4614082.1"/>
    </source>
</evidence>
<evidence type="ECO:0000256" key="1">
    <source>
        <dbReference type="SAM" id="MobiDB-lite"/>
    </source>
</evidence>
<feature type="transmembrane region" description="Helical" evidence="2">
    <location>
        <begin position="187"/>
        <end position="210"/>
    </location>
</feature>
<feature type="region of interest" description="Disordered" evidence="1">
    <location>
        <begin position="1"/>
        <end position="24"/>
    </location>
</feature>
<dbReference type="EMBL" id="JAACJL010000045">
    <property type="protein sequence ID" value="KAF4614082.1"/>
    <property type="molecule type" value="Genomic_DNA"/>
</dbReference>
<keyword evidence="2" id="KW-1133">Transmembrane helix</keyword>
<evidence type="ECO:0000256" key="2">
    <source>
        <dbReference type="SAM" id="Phobius"/>
    </source>
</evidence>
<dbReference type="Proteomes" id="UP000521872">
    <property type="component" value="Unassembled WGS sequence"/>
</dbReference>
<feature type="compositionally biased region" description="Low complexity" evidence="1">
    <location>
        <begin position="12"/>
        <end position="24"/>
    </location>
</feature>